<dbReference type="EMBL" id="DYWQ01000064">
    <property type="protein sequence ID" value="HJF44963.1"/>
    <property type="molecule type" value="Genomic_DNA"/>
</dbReference>
<gene>
    <name evidence="2" type="ORF">K8U72_04175</name>
</gene>
<sequence length="446" mass="48091">MAPGEAPARPRWGRRVLLALLAALAVAVVALGLAVQRRLAQRESGLGVVQAPSEFAALEGSSGRTGSFSTRIDFTSMATGSETISTEVAWDDDWFFRDPTVYNHDLATTCSVLSAVANSESAYYQAGSDSPAYMEAALAALGFEEISTASYQYRSEIFDEVVDLITGTDDVVAYSVAAKRVTGGGGAEKTLFLVSIRGSYGSEWLSDLNMGDAAAYDMDEITHEGFAQAAREIVDVLAERVTEEAGLDGTDDICLLFTGHSRGAAVANIAAAYADEMSQGLRVLAPLEGIYCYTFATPEVTTFDNARDALYDNVFNVMNPSDLVPRLPLASWGYERYGHDLWLPGHGDEGFGEKYEAMCKIFEANTGVGCPYVPEDRERVDRLVEDLAREIPTADDLASAGGVFSLAHDLLADVNPVQVLYGHYPSVYIAYMQSVNWGQSPIDTTD</sequence>
<evidence type="ECO:0000313" key="2">
    <source>
        <dbReference type="EMBL" id="HJF44963.1"/>
    </source>
</evidence>
<reference evidence="2" key="2">
    <citation type="submission" date="2021-09" db="EMBL/GenBank/DDBJ databases">
        <authorList>
            <person name="Gilroy R."/>
        </authorList>
    </citation>
    <scope>NUCLEOTIDE SEQUENCE</scope>
    <source>
        <strain evidence="2">CHK124-7917</strain>
    </source>
</reference>
<dbReference type="InterPro" id="IPR029058">
    <property type="entry name" value="AB_hydrolase_fold"/>
</dbReference>
<accession>A0A921KL47</accession>
<name>A0A921KL47_9ACTN</name>
<evidence type="ECO:0000313" key="3">
    <source>
        <dbReference type="Proteomes" id="UP000697330"/>
    </source>
</evidence>
<dbReference type="RefSeq" id="WP_274958871.1">
    <property type="nucleotide sequence ID" value="NZ_DYWQ01000064.1"/>
</dbReference>
<dbReference type="Pfam" id="PF01764">
    <property type="entry name" value="Lipase_3"/>
    <property type="match status" value="1"/>
</dbReference>
<dbReference type="GO" id="GO:0006629">
    <property type="term" value="P:lipid metabolic process"/>
    <property type="evidence" value="ECO:0007669"/>
    <property type="project" value="InterPro"/>
</dbReference>
<reference evidence="2" key="1">
    <citation type="journal article" date="2021" name="PeerJ">
        <title>Extensive microbial diversity within the chicken gut microbiome revealed by metagenomics and culture.</title>
        <authorList>
            <person name="Gilroy R."/>
            <person name="Ravi A."/>
            <person name="Getino M."/>
            <person name="Pursley I."/>
            <person name="Horton D.L."/>
            <person name="Alikhan N.F."/>
            <person name="Baker D."/>
            <person name="Gharbi K."/>
            <person name="Hall N."/>
            <person name="Watson M."/>
            <person name="Adriaenssens E.M."/>
            <person name="Foster-Nyarko E."/>
            <person name="Jarju S."/>
            <person name="Secka A."/>
            <person name="Antonio M."/>
            <person name="Oren A."/>
            <person name="Chaudhuri R.R."/>
            <person name="La Ragione R."/>
            <person name="Hildebrand F."/>
            <person name="Pallen M.J."/>
        </authorList>
    </citation>
    <scope>NUCLEOTIDE SEQUENCE</scope>
    <source>
        <strain evidence="2">CHK124-7917</strain>
    </source>
</reference>
<dbReference type="SUPFAM" id="SSF53474">
    <property type="entry name" value="alpha/beta-Hydrolases"/>
    <property type="match status" value="1"/>
</dbReference>
<dbReference type="PANTHER" id="PTHR45856:SF23">
    <property type="entry name" value="FUNGAL LIPASE-LIKE DOMAIN-CONTAINING PROTEIN"/>
    <property type="match status" value="1"/>
</dbReference>
<comment type="caution">
    <text evidence="2">The sequence shown here is derived from an EMBL/GenBank/DDBJ whole genome shotgun (WGS) entry which is preliminary data.</text>
</comment>
<dbReference type="AlphaFoldDB" id="A0A921KL47"/>
<dbReference type="Gene3D" id="3.40.50.1820">
    <property type="entry name" value="alpha/beta hydrolase"/>
    <property type="match status" value="1"/>
</dbReference>
<proteinExistence type="predicted"/>
<protein>
    <recommendedName>
        <fullName evidence="1">Fungal lipase-type domain-containing protein</fullName>
    </recommendedName>
</protein>
<dbReference type="PANTHER" id="PTHR45856">
    <property type="entry name" value="ALPHA/BETA-HYDROLASES SUPERFAMILY PROTEIN"/>
    <property type="match status" value="1"/>
</dbReference>
<organism evidence="2 3">
    <name type="scientific">Thermophilibacter provencensis</name>
    <dbReference type="NCBI Taxonomy" id="1852386"/>
    <lineage>
        <taxon>Bacteria</taxon>
        <taxon>Bacillati</taxon>
        <taxon>Actinomycetota</taxon>
        <taxon>Coriobacteriia</taxon>
        <taxon>Coriobacteriales</taxon>
        <taxon>Atopobiaceae</taxon>
        <taxon>Thermophilibacter</taxon>
    </lineage>
</organism>
<dbReference type="InterPro" id="IPR051218">
    <property type="entry name" value="Sec_MonoDiacylglyc_Lipase"/>
</dbReference>
<feature type="domain" description="Fungal lipase-type" evidence="1">
    <location>
        <begin position="194"/>
        <end position="330"/>
    </location>
</feature>
<dbReference type="InterPro" id="IPR002921">
    <property type="entry name" value="Fungal_lipase-type"/>
</dbReference>
<evidence type="ECO:0000259" key="1">
    <source>
        <dbReference type="Pfam" id="PF01764"/>
    </source>
</evidence>
<dbReference type="Proteomes" id="UP000697330">
    <property type="component" value="Unassembled WGS sequence"/>
</dbReference>